<name>A0A5N6LM17_9ASTR</name>
<feature type="compositionally biased region" description="Basic and acidic residues" evidence="1">
    <location>
        <begin position="7"/>
        <end position="22"/>
    </location>
</feature>
<dbReference type="Proteomes" id="UP000326396">
    <property type="component" value="Linkage Group LG9"/>
</dbReference>
<dbReference type="AlphaFoldDB" id="A0A5N6LM17"/>
<sequence length="78" mass="8786">MQHKKLRGEIQERSDAVIGGEMEKDVESKLKIQDESANHGVTDAPKPKSFKCRAPQENFTIQDFEMGKIYGVGSYSKI</sequence>
<accession>A0A5N6LM17</accession>
<protein>
    <submittedName>
        <fullName evidence="2">Uncharacterized protein</fullName>
    </submittedName>
</protein>
<dbReference type="OrthoDB" id="10514081at2759"/>
<feature type="region of interest" description="Disordered" evidence="1">
    <location>
        <begin position="1"/>
        <end position="22"/>
    </location>
</feature>
<evidence type="ECO:0000313" key="2">
    <source>
        <dbReference type="EMBL" id="KAD2393229.1"/>
    </source>
</evidence>
<organism evidence="2 3">
    <name type="scientific">Mikania micrantha</name>
    <name type="common">bitter vine</name>
    <dbReference type="NCBI Taxonomy" id="192012"/>
    <lineage>
        <taxon>Eukaryota</taxon>
        <taxon>Viridiplantae</taxon>
        <taxon>Streptophyta</taxon>
        <taxon>Embryophyta</taxon>
        <taxon>Tracheophyta</taxon>
        <taxon>Spermatophyta</taxon>
        <taxon>Magnoliopsida</taxon>
        <taxon>eudicotyledons</taxon>
        <taxon>Gunneridae</taxon>
        <taxon>Pentapetalae</taxon>
        <taxon>asterids</taxon>
        <taxon>campanulids</taxon>
        <taxon>Asterales</taxon>
        <taxon>Asteraceae</taxon>
        <taxon>Asteroideae</taxon>
        <taxon>Heliantheae alliance</taxon>
        <taxon>Eupatorieae</taxon>
        <taxon>Mikania</taxon>
    </lineage>
</organism>
<gene>
    <name evidence="2" type="ORF">E3N88_40206</name>
</gene>
<proteinExistence type="predicted"/>
<evidence type="ECO:0000256" key="1">
    <source>
        <dbReference type="SAM" id="MobiDB-lite"/>
    </source>
</evidence>
<reference evidence="2 3" key="1">
    <citation type="submission" date="2019-05" db="EMBL/GenBank/DDBJ databases">
        <title>Mikania micrantha, genome provides insights into the molecular mechanism of rapid growth.</title>
        <authorList>
            <person name="Liu B."/>
        </authorList>
    </citation>
    <scope>NUCLEOTIDE SEQUENCE [LARGE SCALE GENOMIC DNA]</scope>
    <source>
        <strain evidence="2">NLD-2019</strain>
        <tissue evidence="2">Leaf</tissue>
    </source>
</reference>
<comment type="caution">
    <text evidence="2">The sequence shown here is derived from an EMBL/GenBank/DDBJ whole genome shotgun (WGS) entry which is preliminary data.</text>
</comment>
<dbReference type="EMBL" id="SZYD01000019">
    <property type="protein sequence ID" value="KAD2393229.1"/>
    <property type="molecule type" value="Genomic_DNA"/>
</dbReference>
<keyword evidence="3" id="KW-1185">Reference proteome</keyword>
<evidence type="ECO:0000313" key="3">
    <source>
        <dbReference type="Proteomes" id="UP000326396"/>
    </source>
</evidence>